<dbReference type="EMBL" id="MN740350">
    <property type="protein sequence ID" value="QHU01823.1"/>
    <property type="molecule type" value="Genomic_DNA"/>
</dbReference>
<dbReference type="AlphaFoldDB" id="A0A6C0J971"/>
<evidence type="ECO:0000313" key="1">
    <source>
        <dbReference type="EMBL" id="QHU01823.1"/>
    </source>
</evidence>
<reference evidence="1" key="1">
    <citation type="journal article" date="2020" name="Nature">
        <title>Giant virus diversity and host interactions through global metagenomics.</title>
        <authorList>
            <person name="Schulz F."/>
            <person name="Roux S."/>
            <person name="Paez-Espino D."/>
            <person name="Jungbluth S."/>
            <person name="Walsh D.A."/>
            <person name="Denef V.J."/>
            <person name="McMahon K.D."/>
            <person name="Konstantinidis K.T."/>
            <person name="Eloe-Fadrosh E.A."/>
            <person name="Kyrpides N.C."/>
            <person name="Woyke T."/>
        </authorList>
    </citation>
    <scope>NUCLEOTIDE SEQUENCE</scope>
    <source>
        <strain evidence="1">GVMAG-M-3300025880-56</strain>
    </source>
</reference>
<accession>A0A6C0J971</accession>
<sequence length="120" mass="14619">MLKVLIENFLWKDLFKHKKFQKQLKLSKEYRMIKDTFNGTIITILKQPKSFNSLTILFTNKDKSKYFTLATHKYKGDIKYEICDFGSLYLLAILSFVFVYDEEWYDYKYEYMNMNKLQSL</sequence>
<protein>
    <submittedName>
        <fullName evidence="1">Uncharacterized protein</fullName>
    </submittedName>
</protein>
<proteinExistence type="predicted"/>
<organism evidence="1">
    <name type="scientific">viral metagenome</name>
    <dbReference type="NCBI Taxonomy" id="1070528"/>
    <lineage>
        <taxon>unclassified sequences</taxon>
        <taxon>metagenomes</taxon>
        <taxon>organismal metagenomes</taxon>
    </lineage>
</organism>
<name>A0A6C0J971_9ZZZZ</name>